<dbReference type="Pfam" id="PF17765">
    <property type="entry name" value="MLTR_LBD"/>
    <property type="match status" value="1"/>
</dbReference>
<keyword evidence="4" id="KW-1185">Reference proteome</keyword>
<dbReference type="EMBL" id="JBEXIP010000074">
    <property type="protein sequence ID" value="MET8438854.1"/>
    <property type="molecule type" value="Genomic_DNA"/>
</dbReference>
<feature type="domain" description="MmyB-like transcription regulator ligand binding" evidence="2">
    <location>
        <begin position="55"/>
        <end position="107"/>
    </location>
</feature>
<evidence type="ECO:0000313" key="4">
    <source>
        <dbReference type="Proteomes" id="UP001550044"/>
    </source>
</evidence>
<dbReference type="RefSeq" id="WP_356504797.1">
    <property type="nucleotide sequence ID" value="NZ_JBEXEF010000131.1"/>
</dbReference>
<sequence length="127" mass="13845">MGLNGTPAVHVDLLGDLPYRHGHAPRRLPSQVLAEEFGELSDGGVTYSSLSCRSMKKRNFVRLGYCEPAIGALDSDWGWVARTTLAQPRMEFARDPKDPRLAELSDRAGIARGGAGDGDHLQRARTT</sequence>
<evidence type="ECO:0000256" key="1">
    <source>
        <dbReference type="SAM" id="MobiDB-lite"/>
    </source>
</evidence>
<evidence type="ECO:0000313" key="3">
    <source>
        <dbReference type="EMBL" id="MET8438854.1"/>
    </source>
</evidence>
<feature type="compositionally biased region" description="Basic and acidic residues" evidence="1">
    <location>
        <begin position="91"/>
        <end position="106"/>
    </location>
</feature>
<dbReference type="Proteomes" id="UP001550044">
    <property type="component" value="Unassembled WGS sequence"/>
</dbReference>
<reference evidence="3 4" key="1">
    <citation type="submission" date="2024-06" db="EMBL/GenBank/DDBJ databases">
        <title>The Natural Products Discovery Center: Release of the First 8490 Sequenced Strains for Exploring Actinobacteria Biosynthetic Diversity.</title>
        <authorList>
            <person name="Kalkreuter E."/>
            <person name="Kautsar S.A."/>
            <person name="Yang D."/>
            <person name="Bader C.D."/>
            <person name="Teijaro C.N."/>
            <person name="Fluegel L."/>
            <person name="Davis C.M."/>
            <person name="Simpson J.R."/>
            <person name="Lauterbach L."/>
            <person name="Steele A.D."/>
            <person name="Gui C."/>
            <person name="Meng S."/>
            <person name="Li G."/>
            <person name="Viehrig K."/>
            <person name="Ye F."/>
            <person name="Su P."/>
            <person name="Kiefer A.F."/>
            <person name="Nichols A."/>
            <person name="Cepeda A.J."/>
            <person name="Yan W."/>
            <person name="Fan B."/>
            <person name="Jiang Y."/>
            <person name="Adhikari A."/>
            <person name="Zheng C.-J."/>
            <person name="Schuster L."/>
            <person name="Cowan T.M."/>
            <person name="Smanski M.J."/>
            <person name="Chevrette M.G."/>
            <person name="De Carvalho L.P.S."/>
            <person name="Shen B."/>
        </authorList>
    </citation>
    <scope>NUCLEOTIDE SEQUENCE [LARGE SCALE GENOMIC DNA]</scope>
    <source>
        <strain evidence="3 4">NPDC005137</strain>
    </source>
</reference>
<protein>
    <recommendedName>
        <fullName evidence="2">MmyB-like transcription regulator ligand binding domain-containing protein</fullName>
    </recommendedName>
</protein>
<gene>
    <name evidence="3" type="ORF">ABZV61_40545</name>
</gene>
<name>A0ABV2UP20_9ACTN</name>
<feature type="compositionally biased region" description="Basic and acidic residues" evidence="1">
    <location>
        <begin position="117"/>
        <end position="127"/>
    </location>
</feature>
<dbReference type="InterPro" id="IPR041413">
    <property type="entry name" value="MLTR_LBD"/>
</dbReference>
<organism evidence="3 4">
    <name type="scientific">Streptomyces sp. 900116325</name>
    <dbReference type="NCBI Taxonomy" id="3154295"/>
    <lineage>
        <taxon>Bacteria</taxon>
        <taxon>Bacillati</taxon>
        <taxon>Actinomycetota</taxon>
        <taxon>Actinomycetes</taxon>
        <taxon>Kitasatosporales</taxon>
        <taxon>Streptomycetaceae</taxon>
        <taxon>Streptomyces</taxon>
    </lineage>
</organism>
<feature type="region of interest" description="Disordered" evidence="1">
    <location>
        <begin position="91"/>
        <end position="127"/>
    </location>
</feature>
<accession>A0ABV2UP20</accession>
<comment type="caution">
    <text evidence="3">The sequence shown here is derived from an EMBL/GenBank/DDBJ whole genome shotgun (WGS) entry which is preliminary data.</text>
</comment>
<evidence type="ECO:0000259" key="2">
    <source>
        <dbReference type="Pfam" id="PF17765"/>
    </source>
</evidence>
<proteinExistence type="predicted"/>